<dbReference type="AlphaFoldDB" id="A0A1Y2D0G0"/>
<feature type="transmembrane region" description="Helical" evidence="1">
    <location>
        <begin position="68"/>
        <end position="92"/>
    </location>
</feature>
<keyword evidence="1" id="KW-1133">Transmembrane helix</keyword>
<dbReference type="Proteomes" id="UP000193642">
    <property type="component" value="Unassembled WGS sequence"/>
</dbReference>
<gene>
    <name evidence="2" type="ORF">BCR33DRAFT_761744</name>
</gene>
<evidence type="ECO:0000256" key="1">
    <source>
        <dbReference type="SAM" id="Phobius"/>
    </source>
</evidence>
<name>A0A1Y2D0G0_9FUNG</name>
<dbReference type="EMBL" id="MCGO01000003">
    <property type="protein sequence ID" value="ORY52606.1"/>
    <property type="molecule type" value="Genomic_DNA"/>
</dbReference>
<sequence>MSPFVKIGFPIGDDCRPASTATRVIIPVTTVRIGFTPSKVIDDTFLSRRAQEWTKAITEFKKVINDNIWSVLTYVLIEFTIIFLPLIAVIYGRLHREVAKFMAGFNEKLMVPYGMYAKTQKAVVQGGKNRYDYSWIAIALTAEEAEKLKGEEHVFYVHEGMAYEDHGTTNCAQTCCCGVVEII</sequence>
<dbReference type="OrthoDB" id="10344115at2759"/>
<organism evidence="2 3">
    <name type="scientific">Rhizoclosmatium globosum</name>
    <dbReference type="NCBI Taxonomy" id="329046"/>
    <lineage>
        <taxon>Eukaryota</taxon>
        <taxon>Fungi</taxon>
        <taxon>Fungi incertae sedis</taxon>
        <taxon>Chytridiomycota</taxon>
        <taxon>Chytridiomycota incertae sedis</taxon>
        <taxon>Chytridiomycetes</taxon>
        <taxon>Chytridiales</taxon>
        <taxon>Chytriomycetaceae</taxon>
        <taxon>Rhizoclosmatium</taxon>
    </lineage>
</organism>
<keyword evidence="1" id="KW-0472">Membrane</keyword>
<comment type="caution">
    <text evidence="2">The sequence shown here is derived from an EMBL/GenBank/DDBJ whole genome shotgun (WGS) entry which is preliminary data.</text>
</comment>
<keyword evidence="3" id="KW-1185">Reference proteome</keyword>
<reference evidence="2 3" key="1">
    <citation type="submission" date="2016-07" db="EMBL/GenBank/DDBJ databases">
        <title>Pervasive Adenine N6-methylation of Active Genes in Fungi.</title>
        <authorList>
            <consortium name="DOE Joint Genome Institute"/>
            <person name="Mondo S.J."/>
            <person name="Dannebaum R.O."/>
            <person name="Kuo R.C."/>
            <person name="Labutti K."/>
            <person name="Haridas S."/>
            <person name="Kuo A."/>
            <person name="Salamov A."/>
            <person name="Ahrendt S.R."/>
            <person name="Lipzen A."/>
            <person name="Sullivan W."/>
            <person name="Andreopoulos W.B."/>
            <person name="Clum A."/>
            <person name="Lindquist E."/>
            <person name="Daum C."/>
            <person name="Ramamoorthy G.K."/>
            <person name="Gryganskyi A."/>
            <person name="Culley D."/>
            <person name="Magnuson J.K."/>
            <person name="James T.Y."/>
            <person name="O'Malley M.A."/>
            <person name="Stajich J.E."/>
            <person name="Spatafora J.W."/>
            <person name="Visel A."/>
            <person name="Grigoriev I.V."/>
        </authorList>
    </citation>
    <scope>NUCLEOTIDE SEQUENCE [LARGE SCALE GENOMIC DNA]</scope>
    <source>
        <strain evidence="2 3">JEL800</strain>
    </source>
</reference>
<keyword evidence="1" id="KW-0812">Transmembrane</keyword>
<protein>
    <submittedName>
        <fullName evidence="2">Uncharacterized protein</fullName>
    </submittedName>
</protein>
<evidence type="ECO:0000313" key="3">
    <source>
        <dbReference type="Proteomes" id="UP000193642"/>
    </source>
</evidence>
<accession>A0A1Y2D0G0</accession>
<evidence type="ECO:0000313" key="2">
    <source>
        <dbReference type="EMBL" id="ORY52606.1"/>
    </source>
</evidence>
<proteinExistence type="predicted"/>